<keyword evidence="8" id="KW-0175">Coiled coil</keyword>
<feature type="coiled-coil region" evidence="8">
    <location>
        <begin position="56"/>
        <end position="83"/>
    </location>
</feature>
<sequence length="204" mass="22371">MSVDWNKVSYVLGQQIGSDFKAQGITVELEAFFDSFKSAFNGEPSNLTGPEMQEIMQSFQQYMQAQQAEKMQAEAKINLEEGEAFLAKNAKEDGVKTLESGLQYRVINEGSGKSPSNTDTVEAHYEGKLINGSVFDSSYQRGQTIDFPVNGVIPGWTEALQLMSEGAKWQLFIPAKLAYGEAGSPPVIPPNSTLLFDVELVSVK</sequence>
<keyword evidence="11" id="KW-1185">Reference proteome</keyword>
<dbReference type="GO" id="GO:0006457">
    <property type="term" value="P:protein folding"/>
    <property type="evidence" value="ECO:0007669"/>
    <property type="project" value="InterPro"/>
</dbReference>
<dbReference type="RefSeq" id="WP_014243858.1">
    <property type="nucleotide sequence ID" value="NC_016620.1"/>
</dbReference>
<dbReference type="Gene3D" id="3.10.50.40">
    <property type="match status" value="1"/>
</dbReference>
<dbReference type="PANTHER" id="PTHR43811">
    <property type="entry name" value="FKBP-TYPE PEPTIDYL-PROLYL CIS-TRANS ISOMERASE FKPA"/>
    <property type="match status" value="1"/>
</dbReference>
<evidence type="ECO:0000256" key="8">
    <source>
        <dbReference type="SAM" id="Coils"/>
    </source>
</evidence>
<keyword evidence="5 6" id="KW-0413">Isomerase</keyword>
<evidence type="ECO:0000256" key="6">
    <source>
        <dbReference type="PROSITE-ProRule" id="PRU00277"/>
    </source>
</evidence>
<dbReference type="SUPFAM" id="SSF54534">
    <property type="entry name" value="FKBP-like"/>
    <property type="match status" value="1"/>
</dbReference>
<dbReference type="PATRIC" id="fig|862908.3.peg.1139"/>
<dbReference type="PANTHER" id="PTHR43811:SF19">
    <property type="entry name" value="39 KDA FK506-BINDING NUCLEAR PROTEIN"/>
    <property type="match status" value="1"/>
</dbReference>
<dbReference type="InterPro" id="IPR000774">
    <property type="entry name" value="PPIase_FKBP_N"/>
</dbReference>
<dbReference type="HOGENOM" id="CLU_013615_0_1_7"/>
<dbReference type="Proteomes" id="UP000008963">
    <property type="component" value="Chromosome"/>
</dbReference>
<comment type="catalytic activity">
    <reaction evidence="1 6 7">
        <text>[protein]-peptidylproline (omega=180) = [protein]-peptidylproline (omega=0)</text>
        <dbReference type="Rhea" id="RHEA:16237"/>
        <dbReference type="Rhea" id="RHEA-COMP:10747"/>
        <dbReference type="Rhea" id="RHEA-COMP:10748"/>
        <dbReference type="ChEBI" id="CHEBI:83833"/>
        <dbReference type="ChEBI" id="CHEBI:83834"/>
        <dbReference type="EC" id="5.2.1.8"/>
    </reaction>
</comment>
<evidence type="ECO:0000313" key="11">
    <source>
        <dbReference type="Proteomes" id="UP000008963"/>
    </source>
</evidence>
<dbReference type="InterPro" id="IPR001179">
    <property type="entry name" value="PPIase_FKBP_dom"/>
</dbReference>
<evidence type="ECO:0000313" key="10">
    <source>
        <dbReference type="EMBL" id="CBW26074.1"/>
    </source>
</evidence>
<dbReference type="InterPro" id="IPR036944">
    <property type="entry name" value="PPIase_FKBP_N_sf"/>
</dbReference>
<accession>E1WYX7</accession>
<keyword evidence="3" id="KW-0732">Signal</keyword>
<dbReference type="OrthoDB" id="5291068at2"/>
<evidence type="ECO:0000256" key="5">
    <source>
        <dbReference type="ARBA" id="ARBA00023235"/>
    </source>
</evidence>
<dbReference type="Pfam" id="PF00254">
    <property type="entry name" value="FKBP_C"/>
    <property type="match status" value="1"/>
</dbReference>
<feature type="domain" description="PPIase FKBP-type" evidence="9">
    <location>
        <begin position="118"/>
        <end position="204"/>
    </location>
</feature>
<proteinExistence type="inferred from homology"/>
<evidence type="ECO:0000256" key="4">
    <source>
        <dbReference type="ARBA" id="ARBA00023110"/>
    </source>
</evidence>
<evidence type="ECO:0000256" key="7">
    <source>
        <dbReference type="RuleBase" id="RU003915"/>
    </source>
</evidence>
<dbReference type="KEGG" id="bmx:BMS_1197"/>
<organism evidence="10 11">
    <name type="scientific">Halobacteriovorax marinus (strain ATCC BAA-682 / DSM 15412 / SJ)</name>
    <name type="common">Bacteriovorax marinus</name>
    <dbReference type="NCBI Taxonomy" id="862908"/>
    <lineage>
        <taxon>Bacteria</taxon>
        <taxon>Pseudomonadati</taxon>
        <taxon>Bdellovibrionota</taxon>
        <taxon>Bacteriovoracia</taxon>
        <taxon>Bacteriovoracales</taxon>
        <taxon>Halobacteriovoraceae</taxon>
        <taxon>Halobacteriovorax</taxon>
    </lineage>
</organism>
<reference evidence="11" key="1">
    <citation type="journal article" date="2013" name="ISME J.">
        <title>A small predatory core genome in the divergent marine Bacteriovorax marinus SJ and the terrestrial Bdellovibrio bacteriovorus.</title>
        <authorList>
            <person name="Crossman L.C."/>
            <person name="Chen H."/>
            <person name="Cerdeno-Tarraga A.M."/>
            <person name="Brooks K."/>
            <person name="Quail M.A."/>
            <person name="Pineiro S.A."/>
            <person name="Hobley L."/>
            <person name="Sockett R.E."/>
            <person name="Bentley S.D."/>
            <person name="Parkhill J."/>
            <person name="Williams H.N."/>
            <person name="Stine O.C."/>
        </authorList>
    </citation>
    <scope>NUCLEOTIDE SEQUENCE [LARGE SCALE GENOMIC DNA]</scope>
    <source>
        <strain evidence="11">ATCC BAA-682 / DSM 15412 / SJ</strain>
    </source>
</reference>
<dbReference type="Pfam" id="PF01346">
    <property type="entry name" value="FKBP_N"/>
    <property type="match status" value="1"/>
</dbReference>
<dbReference type="PROSITE" id="PS50059">
    <property type="entry name" value="FKBP_PPIASE"/>
    <property type="match status" value="1"/>
</dbReference>
<dbReference type="EC" id="5.2.1.8" evidence="7"/>
<dbReference type="FunFam" id="3.10.50.40:FF:000045">
    <property type="entry name" value="Peptidyl-prolyl cis-trans isomerase"/>
    <property type="match status" value="1"/>
</dbReference>
<dbReference type="AlphaFoldDB" id="E1WYX7"/>
<keyword evidence="4 6" id="KW-0697">Rotamase</keyword>
<name>E1WYX7_HALMS</name>
<evidence type="ECO:0000259" key="9">
    <source>
        <dbReference type="PROSITE" id="PS50059"/>
    </source>
</evidence>
<dbReference type="GO" id="GO:0003755">
    <property type="term" value="F:peptidyl-prolyl cis-trans isomerase activity"/>
    <property type="evidence" value="ECO:0007669"/>
    <property type="project" value="UniProtKB-UniRule"/>
</dbReference>
<protein>
    <recommendedName>
        <fullName evidence="7">Peptidyl-prolyl cis-trans isomerase</fullName>
        <ecNumber evidence="7">5.2.1.8</ecNumber>
    </recommendedName>
</protein>
<gene>
    <name evidence="10" type="primary">fklB</name>
    <name evidence="10" type="ordered locus">BMS_1197</name>
</gene>
<dbReference type="EMBL" id="FQ312005">
    <property type="protein sequence ID" value="CBW26074.1"/>
    <property type="molecule type" value="Genomic_DNA"/>
</dbReference>
<evidence type="ECO:0000256" key="3">
    <source>
        <dbReference type="ARBA" id="ARBA00022729"/>
    </source>
</evidence>
<dbReference type="eggNOG" id="COG0545">
    <property type="taxonomic scope" value="Bacteria"/>
</dbReference>
<evidence type="ECO:0000256" key="1">
    <source>
        <dbReference type="ARBA" id="ARBA00000971"/>
    </source>
</evidence>
<comment type="similarity">
    <text evidence="2 7">Belongs to the FKBP-type PPIase family.</text>
</comment>
<dbReference type="Gene3D" id="1.10.287.460">
    <property type="entry name" value="Peptidyl-prolyl cis-trans isomerase, FKBP-type, N-terminal domain"/>
    <property type="match status" value="1"/>
</dbReference>
<evidence type="ECO:0000256" key="2">
    <source>
        <dbReference type="ARBA" id="ARBA00006577"/>
    </source>
</evidence>
<dbReference type="STRING" id="862908.BMS_1197"/>
<dbReference type="InterPro" id="IPR046357">
    <property type="entry name" value="PPIase_dom_sf"/>
</dbReference>